<organism evidence="2 3">
    <name type="scientific">Jiangella anatolica</name>
    <dbReference type="NCBI Taxonomy" id="2670374"/>
    <lineage>
        <taxon>Bacteria</taxon>
        <taxon>Bacillati</taxon>
        <taxon>Actinomycetota</taxon>
        <taxon>Actinomycetes</taxon>
        <taxon>Jiangellales</taxon>
        <taxon>Jiangellaceae</taxon>
        <taxon>Jiangella</taxon>
    </lineage>
</organism>
<evidence type="ECO:0000256" key="1">
    <source>
        <dbReference type="SAM" id="MobiDB-lite"/>
    </source>
</evidence>
<evidence type="ECO:0000313" key="2">
    <source>
        <dbReference type="EMBL" id="PZF80569.1"/>
    </source>
</evidence>
<accession>A0A2W2BWW7</accession>
<sequence length="169" mass="18000">MAAPSEEAPSWQDRVLPDRPAVDEPTPAVLTTAGLVSEVFADPSLEEVWAQYHYTDDGGRVVLNLVAGWEDIVGDEVRELIATAPAPVEVREVEHSFHELMQPALDIMFAGGDVDLAGAALTSGSIDPELNALVIGMTEVSEASVTAAVETFGPDVYVRQEGQAQLLSD</sequence>
<reference evidence="2 3" key="1">
    <citation type="submission" date="2018-01" db="EMBL/GenBank/DDBJ databases">
        <title>Draft genome sequence of Jiangella sp. GTF31.</title>
        <authorList>
            <person name="Sahin N."/>
            <person name="Ay H."/>
            <person name="Saygin H."/>
        </authorList>
    </citation>
    <scope>NUCLEOTIDE SEQUENCE [LARGE SCALE GENOMIC DNA]</scope>
    <source>
        <strain evidence="2 3">GTF31</strain>
    </source>
</reference>
<protein>
    <submittedName>
        <fullName evidence="2">Uncharacterized protein</fullName>
    </submittedName>
</protein>
<name>A0A2W2BWW7_9ACTN</name>
<evidence type="ECO:0000313" key="3">
    <source>
        <dbReference type="Proteomes" id="UP000248764"/>
    </source>
</evidence>
<gene>
    <name evidence="2" type="ORF">C1I92_25410</name>
</gene>
<dbReference type="EMBL" id="POTW01000083">
    <property type="protein sequence ID" value="PZF80569.1"/>
    <property type="molecule type" value="Genomic_DNA"/>
</dbReference>
<proteinExistence type="predicted"/>
<dbReference type="AlphaFoldDB" id="A0A2W2BWW7"/>
<comment type="caution">
    <text evidence="2">The sequence shown here is derived from an EMBL/GenBank/DDBJ whole genome shotgun (WGS) entry which is preliminary data.</text>
</comment>
<feature type="region of interest" description="Disordered" evidence="1">
    <location>
        <begin position="1"/>
        <end position="24"/>
    </location>
</feature>
<keyword evidence="3" id="KW-1185">Reference proteome</keyword>
<dbReference type="Proteomes" id="UP000248764">
    <property type="component" value="Unassembled WGS sequence"/>
</dbReference>